<evidence type="ECO:0000256" key="1">
    <source>
        <dbReference type="ARBA" id="ARBA00022729"/>
    </source>
</evidence>
<dbReference type="InterPro" id="IPR003172">
    <property type="entry name" value="ML_dom"/>
</dbReference>
<protein>
    <submittedName>
        <fullName evidence="3">Ganglioside GM2 activator</fullName>
    </submittedName>
</protein>
<dbReference type="GO" id="GO:0006689">
    <property type="term" value="P:ganglioside catabolic process"/>
    <property type="evidence" value="ECO:0007669"/>
    <property type="project" value="InterPro"/>
</dbReference>
<evidence type="ECO:0000313" key="3">
    <source>
        <dbReference type="EMBL" id="KAK0042687.1"/>
    </source>
</evidence>
<evidence type="ECO:0000313" key="4">
    <source>
        <dbReference type="Proteomes" id="UP001233172"/>
    </source>
</evidence>
<dbReference type="GO" id="GO:0005319">
    <property type="term" value="F:lipid transporter activity"/>
    <property type="evidence" value="ECO:0007669"/>
    <property type="project" value="TreeGrafter"/>
</dbReference>
<evidence type="ECO:0000259" key="2">
    <source>
        <dbReference type="SMART" id="SM00737"/>
    </source>
</evidence>
<proteinExistence type="predicted"/>
<dbReference type="InterPro" id="IPR036846">
    <property type="entry name" value="GM2-AP_sf"/>
</dbReference>
<dbReference type="SMART" id="SM00737">
    <property type="entry name" value="ML"/>
    <property type="match status" value="1"/>
</dbReference>
<dbReference type="GO" id="GO:0008047">
    <property type="term" value="F:enzyme activator activity"/>
    <property type="evidence" value="ECO:0007669"/>
    <property type="project" value="InterPro"/>
</dbReference>
<dbReference type="Gene3D" id="2.70.220.10">
    <property type="entry name" value="Ganglioside GM2 activator"/>
    <property type="match status" value="1"/>
</dbReference>
<dbReference type="Pfam" id="PF02221">
    <property type="entry name" value="E1_DerP2_DerF2"/>
    <property type="match status" value="1"/>
</dbReference>
<comment type="caution">
    <text evidence="3">The sequence shown here is derived from an EMBL/GenBank/DDBJ whole genome shotgun (WGS) entry which is preliminary data.</text>
</comment>
<gene>
    <name evidence="3" type="ORF">Bpfe_027837</name>
</gene>
<dbReference type="GO" id="GO:0009898">
    <property type="term" value="C:cytoplasmic side of plasma membrane"/>
    <property type="evidence" value="ECO:0007669"/>
    <property type="project" value="TreeGrafter"/>
</dbReference>
<keyword evidence="4" id="KW-1185">Reference proteome</keyword>
<sequence length="210" mass="23232">MKYLTATLGLVSIALAILYQATTVHSHVRSMDQKAQKDLFDYLIAKSDKTSLRKPQLKTYKYINCGVPSRDIANLTSLIFGPDPIVFPGVLYVQFAVTIHTLLDAPIKAVVLMEKRVGDSWLKIPCIGYIGSCEYDDLCQLLAQIGECPEPFVDAGVPCQCPFQQGQYALPQTEFDVEIPIFPAGDYHFRANLTNNDNSVGCAEIFATFA</sequence>
<reference evidence="3" key="2">
    <citation type="submission" date="2023-04" db="EMBL/GenBank/DDBJ databases">
        <authorList>
            <person name="Bu L."/>
            <person name="Lu L."/>
            <person name="Laidemitt M.R."/>
            <person name="Zhang S.M."/>
            <person name="Mutuku M."/>
            <person name="Mkoji G."/>
            <person name="Steinauer M."/>
            <person name="Loker E.S."/>
        </authorList>
    </citation>
    <scope>NUCLEOTIDE SEQUENCE</scope>
    <source>
        <strain evidence="3">KasaAsao</strain>
        <tissue evidence="3">Whole Snail</tissue>
    </source>
</reference>
<keyword evidence="1" id="KW-0732">Signal</keyword>
<dbReference type="SUPFAM" id="SSF63707">
    <property type="entry name" value="Ganglioside M2 (gm2) activator"/>
    <property type="match status" value="1"/>
</dbReference>
<organism evidence="3 4">
    <name type="scientific">Biomphalaria pfeifferi</name>
    <name type="common">Bloodfluke planorb</name>
    <name type="synonym">Freshwater snail</name>
    <dbReference type="NCBI Taxonomy" id="112525"/>
    <lineage>
        <taxon>Eukaryota</taxon>
        <taxon>Metazoa</taxon>
        <taxon>Spiralia</taxon>
        <taxon>Lophotrochozoa</taxon>
        <taxon>Mollusca</taxon>
        <taxon>Gastropoda</taxon>
        <taxon>Heterobranchia</taxon>
        <taxon>Euthyneura</taxon>
        <taxon>Panpulmonata</taxon>
        <taxon>Hygrophila</taxon>
        <taxon>Lymnaeoidea</taxon>
        <taxon>Planorbidae</taxon>
        <taxon>Biomphalaria</taxon>
    </lineage>
</organism>
<dbReference type="Proteomes" id="UP001233172">
    <property type="component" value="Unassembled WGS sequence"/>
</dbReference>
<dbReference type="AlphaFoldDB" id="A0AAD8AUM0"/>
<feature type="domain" description="MD-2-related lipid-recognition" evidence="2">
    <location>
        <begin position="62"/>
        <end position="207"/>
    </location>
</feature>
<dbReference type="InterPro" id="IPR028996">
    <property type="entry name" value="GM2-AP"/>
</dbReference>
<reference evidence="3" key="1">
    <citation type="journal article" date="2023" name="PLoS Negl. Trop. Dis.">
        <title>A genome sequence for Biomphalaria pfeifferi, the major vector snail for the human-infecting parasite Schistosoma mansoni.</title>
        <authorList>
            <person name="Bu L."/>
            <person name="Lu L."/>
            <person name="Laidemitt M.R."/>
            <person name="Zhang S.M."/>
            <person name="Mutuku M."/>
            <person name="Mkoji G."/>
            <person name="Steinauer M."/>
            <person name="Loker E.S."/>
        </authorList>
    </citation>
    <scope>NUCLEOTIDE SEQUENCE</scope>
    <source>
        <strain evidence="3">KasaAsao</strain>
    </source>
</reference>
<name>A0AAD8AUM0_BIOPF</name>
<accession>A0AAD8AUM0</accession>
<dbReference type="PANTHER" id="PTHR17357:SF0">
    <property type="entry name" value="GANGLIOSIDE GM2 ACTIVATOR"/>
    <property type="match status" value="1"/>
</dbReference>
<dbReference type="PANTHER" id="PTHR17357">
    <property type="entry name" value="GM2 GANGLIOSIDE ACTIVATOR PROTEIN"/>
    <property type="match status" value="1"/>
</dbReference>
<dbReference type="EMBL" id="JASAOG010000234">
    <property type="protein sequence ID" value="KAK0042687.1"/>
    <property type="molecule type" value="Genomic_DNA"/>
</dbReference>